<evidence type="ECO:0000313" key="2">
    <source>
        <dbReference type="EMBL" id="CAG8745595.1"/>
    </source>
</evidence>
<dbReference type="EMBL" id="CAJVPV010032764">
    <property type="protein sequence ID" value="CAG8745595.1"/>
    <property type="molecule type" value="Genomic_DNA"/>
</dbReference>
<name>A0A9N9IS08_9GLOM</name>
<evidence type="ECO:0000256" key="1">
    <source>
        <dbReference type="SAM" id="MobiDB-lite"/>
    </source>
</evidence>
<sequence length="139" mass="16140">MPRKGATKPKRKTEASIYKANDGSEHTPSKEAVEVSVRHGKNPEPVGKLGKSDDSEFTEEIDYRPKKRVRRKYPVRSTTIEHEHNYSEKLYYEKFNSAFNDRVEVTTSEKRPSKKVSSDSSSRRRFPKRKSSNKNIDYS</sequence>
<feature type="compositionally biased region" description="Basic and acidic residues" evidence="1">
    <location>
        <begin position="22"/>
        <end position="37"/>
    </location>
</feature>
<dbReference type="Proteomes" id="UP000789342">
    <property type="component" value="Unassembled WGS sequence"/>
</dbReference>
<protein>
    <submittedName>
        <fullName evidence="2">8251_t:CDS:1</fullName>
    </submittedName>
</protein>
<feature type="region of interest" description="Disordered" evidence="1">
    <location>
        <begin position="104"/>
        <end position="139"/>
    </location>
</feature>
<evidence type="ECO:0000313" key="3">
    <source>
        <dbReference type="Proteomes" id="UP000789342"/>
    </source>
</evidence>
<organism evidence="2 3">
    <name type="scientific">Acaulospora morrowiae</name>
    <dbReference type="NCBI Taxonomy" id="94023"/>
    <lineage>
        <taxon>Eukaryota</taxon>
        <taxon>Fungi</taxon>
        <taxon>Fungi incertae sedis</taxon>
        <taxon>Mucoromycota</taxon>
        <taxon>Glomeromycotina</taxon>
        <taxon>Glomeromycetes</taxon>
        <taxon>Diversisporales</taxon>
        <taxon>Acaulosporaceae</taxon>
        <taxon>Acaulospora</taxon>
    </lineage>
</organism>
<proteinExistence type="predicted"/>
<reference evidence="2" key="1">
    <citation type="submission" date="2021-06" db="EMBL/GenBank/DDBJ databases">
        <authorList>
            <person name="Kallberg Y."/>
            <person name="Tangrot J."/>
            <person name="Rosling A."/>
        </authorList>
    </citation>
    <scope>NUCLEOTIDE SEQUENCE</scope>
    <source>
        <strain evidence="2">CL551</strain>
    </source>
</reference>
<comment type="caution">
    <text evidence="2">The sequence shown here is derived from an EMBL/GenBank/DDBJ whole genome shotgun (WGS) entry which is preliminary data.</text>
</comment>
<feature type="compositionally biased region" description="Basic residues" evidence="1">
    <location>
        <begin position="1"/>
        <end position="11"/>
    </location>
</feature>
<feature type="non-terminal residue" evidence="2">
    <location>
        <position position="139"/>
    </location>
</feature>
<feature type="region of interest" description="Disordered" evidence="1">
    <location>
        <begin position="1"/>
        <end position="59"/>
    </location>
</feature>
<keyword evidence="3" id="KW-1185">Reference proteome</keyword>
<feature type="compositionally biased region" description="Basic residues" evidence="1">
    <location>
        <begin position="123"/>
        <end position="132"/>
    </location>
</feature>
<dbReference type="AlphaFoldDB" id="A0A9N9IS08"/>
<gene>
    <name evidence="2" type="ORF">AMORRO_LOCUS15012</name>
</gene>
<accession>A0A9N9IS08</accession>